<reference evidence="5" key="1">
    <citation type="submission" date="2022-08" db="EMBL/GenBank/DDBJ databases">
        <authorList>
            <person name="Somphong A."/>
            <person name="Phongsopitanun W."/>
        </authorList>
    </citation>
    <scope>NUCLEOTIDE SEQUENCE</scope>
    <source>
        <strain evidence="5">LP05-1</strain>
    </source>
</reference>
<feature type="compositionally biased region" description="Gly residues" evidence="2">
    <location>
        <begin position="391"/>
        <end position="421"/>
    </location>
</feature>
<evidence type="ECO:0008006" key="7">
    <source>
        <dbReference type="Google" id="ProtNLM"/>
    </source>
</evidence>
<dbReference type="PANTHER" id="PTHR11133">
    <property type="entry name" value="SACCHAROPINE DEHYDROGENASE"/>
    <property type="match status" value="1"/>
</dbReference>
<evidence type="ECO:0000313" key="5">
    <source>
        <dbReference type="EMBL" id="MCS0639651.1"/>
    </source>
</evidence>
<dbReference type="InterPro" id="IPR036291">
    <property type="entry name" value="NAD(P)-bd_dom_sf"/>
</dbReference>
<dbReference type="SUPFAM" id="SSF51735">
    <property type="entry name" value="NAD(P)-binding Rossmann-fold domains"/>
    <property type="match status" value="1"/>
</dbReference>
<feature type="region of interest" description="Disordered" evidence="2">
    <location>
        <begin position="379"/>
        <end position="457"/>
    </location>
</feature>
<dbReference type="InterPro" id="IPR032095">
    <property type="entry name" value="Sacchrp_dh-like_C"/>
</dbReference>
<dbReference type="RefSeq" id="WP_258790978.1">
    <property type="nucleotide sequence ID" value="NZ_JANUGQ010000040.1"/>
</dbReference>
<evidence type="ECO:0000313" key="6">
    <source>
        <dbReference type="Proteomes" id="UP001431313"/>
    </source>
</evidence>
<dbReference type="Proteomes" id="UP001431313">
    <property type="component" value="Unassembled WGS sequence"/>
</dbReference>
<proteinExistence type="predicted"/>
<protein>
    <recommendedName>
        <fullName evidence="7">Saccharopine dehydrogenase</fullName>
    </recommendedName>
</protein>
<dbReference type="Gene3D" id="3.30.360.10">
    <property type="entry name" value="Dihydrodipicolinate Reductase, domain 2"/>
    <property type="match status" value="1"/>
</dbReference>
<accession>A0ABT2CQW1</accession>
<dbReference type="Pfam" id="PF03807">
    <property type="entry name" value="F420_oxidored"/>
    <property type="match status" value="1"/>
</dbReference>
<dbReference type="InterPro" id="IPR051168">
    <property type="entry name" value="AASS"/>
</dbReference>
<organism evidence="5 6">
    <name type="scientific">Streptomyces pyxinae</name>
    <dbReference type="NCBI Taxonomy" id="2970734"/>
    <lineage>
        <taxon>Bacteria</taxon>
        <taxon>Bacillati</taxon>
        <taxon>Actinomycetota</taxon>
        <taxon>Actinomycetes</taxon>
        <taxon>Kitasatosporales</taxon>
        <taxon>Streptomycetaceae</taxon>
        <taxon>Streptomyces</taxon>
    </lineage>
</organism>
<feature type="domain" description="Pyrroline-5-carboxylate reductase catalytic N-terminal" evidence="3">
    <location>
        <begin position="2"/>
        <end position="101"/>
    </location>
</feature>
<dbReference type="PANTHER" id="PTHR11133:SF22">
    <property type="entry name" value="ALPHA-AMINOADIPIC SEMIALDEHYDE SYNTHASE, MITOCHONDRIAL"/>
    <property type="match status" value="1"/>
</dbReference>
<dbReference type="InterPro" id="IPR028939">
    <property type="entry name" value="P5C_Rdtase_cat_N"/>
</dbReference>
<dbReference type="EMBL" id="JANUGQ010000040">
    <property type="protein sequence ID" value="MCS0639651.1"/>
    <property type="molecule type" value="Genomic_DNA"/>
</dbReference>
<evidence type="ECO:0000256" key="2">
    <source>
        <dbReference type="SAM" id="MobiDB-lite"/>
    </source>
</evidence>
<keyword evidence="6" id="KW-1185">Reference proteome</keyword>
<evidence type="ECO:0000256" key="1">
    <source>
        <dbReference type="ARBA" id="ARBA00023002"/>
    </source>
</evidence>
<sequence>MRVTLVGCGQMGRAAAHALAGDPGTAELRLLDRDPARAGALRDWLRDHPGGPGRAAGIRVVTDLETALAGSDVVAAAMPWAPTRTTLAAAARAGVPVASVTRPPTAELAELAAAMEESGGTALLPFGLEPGLTELLAVHLARRLDRVRTLDIACGGIPSEPREPLGYTAFFGGENDHHLPIAPREALALDHGRPVSHPRFSGVVTRDYPGIGPLEAYHDGMTPWLGEHPALRDADCTQKTLRRPGFAGTVNGLDRLGLLADRPVEVDGARVVPRRVVERVLAPRVRARPGDRDLVVLDLVARGELAGRPAAFRTTVLDRADEPTGLSAMARTTGFTLAEGARLLAGGAVTGPGWLKPHLALPEELTARVMRSLTGRGIGWEPAHEVTDGPGHPGGPEDAGGPGDPGGSGALDGPGGAGGPGDPAHRAGPAHRTSAHRTPAHRAAPAPEATDAERPHQ</sequence>
<gene>
    <name evidence="5" type="ORF">NX801_29245</name>
</gene>
<name>A0ABT2CQW1_9ACTN</name>
<evidence type="ECO:0000259" key="4">
    <source>
        <dbReference type="Pfam" id="PF16653"/>
    </source>
</evidence>
<feature type="domain" description="Saccharopine dehydrogenase-like C-terminal" evidence="4">
    <location>
        <begin position="127"/>
        <end position="378"/>
    </location>
</feature>
<dbReference type="Gene3D" id="3.40.50.720">
    <property type="entry name" value="NAD(P)-binding Rossmann-like Domain"/>
    <property type="match status" value="1"/>
</dbReference>
<comment type="caution">
    <text evidence="5">The sequence shown here is derived from an EMBL/GenBank/DDBJ whole genome shotgun (WGS) entry which is preliminary data.</text>
</comment>
<evidence type="ECO:0000259" key="3">
    <source>
        <dbReference type="Pfam" id="PF03807"/>
    </source>
</evidence>
<keyword evidence="1" id="KW-0560">Oxidoreductase</keyword>
<dbReference type="Pfam" id="PF16653">
    <property type="entry name" value="Sacchrp_dh_C"/>
    <property type="match status" value="1"/>
</dbReference>
<dbReference type="SUPFAM" id="SSF55347">
    <property type="entry name" value="Glyceraldehyde-3-phosphate dehydrogenase-like, C-terminal domain"/>
    <property type="match status" value="1"/>
</dbReference>